<reference evidence="3 4" key="1">
    <citation type="journal article" date="2017" name="PLoS Biol.">
        <title>The sea cucumber genome provides insights into morphological evolution and visceral regeneration.</title>
        <authorList>
            <person name="Zhang X."/>
            <person name="Sun L."/>
            <person name="Yuan J."/>
            <person name="Sun Y."/>
            <person name="Gao Y."/>
            <person name="Zhang L."/>
            <person name="Li S."/>
            <person name="Dai H."/>
            <person name="Hamel J.F."/>
            <person name="Liu C."/>
            <person name="Yu Y."/>
            <person name="Liu S."/>
            <person name="Lin W."/>
            <person name="Guo K."/>
            <person name="Jin S."/>
            <person name="Xu P."/>
            <person name="Storey K.B."/>
            <person name="Huan P."/>
            <person name="Zhang T."/>
            <person name="Zhou Y."/>
            <person name="Zhang J."/>
            <person name="Lin C."/>
            <person name="Li X."/>
            <person name="Xing L."/>
            <person name="Huo D."/>
            <person name="Sun M."/>
            <person name="Wang L."/>
            <person name="Mercier A."/>
            <person name="Li F."/>
            <person name="Yang H."/>
            <person name="Xiang J."/>
        </authorList>
    </citation>
    <scope>NUCLEOTIDE SEQUENCE [LARGE SCALE GENOMIC DNA]</scope>
    <source>
        <strain evidence="3">Shaxun</strain>
        <tissue evidence="3">Muscle</tissue>
    </source>
</reference>
<proteinExistence type="predicted"/>
<feature type="region of interest" description="Disordered" evidence="1">
    <location>
        <begin position="474"/>
        <end position="544"/>
    </location>
</feature>
<name>A0A2G8K556_STIJA</name>
<accession>A0A2G8K556</accession>
<feature type="transmembrane region" description="Helical" evidence="2">
    <location>
        <begin position="247"/>
        <end position="273"/>
    </location>
</feature>
<sequence length="544" mass="59085">MDTEFNEVIFIGERDVVLSCTYSGLNSAVIQIVSPSGTILKENRELNSIQYVISEVVSQMDGGSYVCNLTRTCEIDGGMVTEVASLHLYVQQTTSPRCVRNGTTGEAYQPGDWLLMSCYCKGGDMASGECKWILTEEGSGSAVLLSEIETRTTYKNKTVTRILVEFSDTTDSNNRYDCFRGTGANDRCSIGPQVISSGDVIVNQTETVSLSMMCASRPTLSNGGIGSTMKSNGTGGTASINDNSLTVLIVIIVCVALIIIILVIAVCSAVLVYRRRNKTTNHGNGNHDVSGRSRRLNEGTADDDYTSVNYNTATQSTVANFGSSDQRQTNSGKLDSNGMSKVLPTVVVAGSVSQNISTEDYAEIDESDDDITEIQTRPSEGTSGSAILTNQQQGLDDDDSYAVVDRDDSNRSLPNEVVVGSLALGIGPKNTQINRVTDSKSSLTLGDNFEEVNDNTISKHDEPKSITRTDDVTLQDHNTDGIGSQEDRMSNPGEEEDATVLYAKVDKNRRRESHDMPTSYQEKEAEDFSDLYAKIDKSQKRRDL</sequence>
<feature type="region of interest" description="Disordered" evidence="1">
    <location>
        <begin position="278"/>
        <end position="337"/>
    </location>
</feature>
<evidence type="ECO:0000313" key="3">
    <source>
        <dbReference type="EMBL" id="PIK43069.1"/>
    </source>
</evidence>
<protein>
    <submittedName>
        <fullName evidence="3">Uncharacterized protein</fullName>
    </submittedName>
</protein>
<feature type="compositionally biased region" description="Polar residues" evidence="1">
    <location>
        <begin position="306"/>
        <end position="337"/>
    </location>
</feature>
<evidence type="ECO:0000256" key="2">
    <source>
        <dbReference type="SAM" id="Phobius"/>
    </source>
</evidence>
<keyword evidence="4" id="KW-1185">Reference proteome</keyword>
<evidence type="ECO:0000256" key="1">
    <source>
        <dbReference type="SAM" id="MobiDB-lite"/>
    </source>
</evidence>
<feature type="compositionally biased region" description="Acidic residues" evidence="1">
    <location>
        <begin position="363"/>
        <end position="372"/>
    </location>
</feature>
<keyword evidence="2" id="KW-0472">Membrane</keyword>
<evidence type="ECO:0000313" key="4">
    <source>
        <dbReference type="Proteomes" id="UP000230750"/>
    </source>
</evidence>
<feature type="region of interest" description="Disordered" evidence="1">
    <location>
        <begin position="363"/>
        <end position="393"/>
    </location>
</feature>
<dbReference type="AlphaFoldDB" id="A0A2G8K556"/>
<feature type="compositionally biased region" description="Basic and acidic residues" evidence="1">
    <location>
        <begin position="533"/>
        <end position="544"/>
    </location>
</feature>
<dbReference type="Proteomes" id="UP000230750">
    <property type="component" value="Unassembled WGS sequence"/>
</dbReference>
<keyword evidence="2" id="KW-1133">Transmembrane helix</keyword>
<feature type="compositionally biased region" description="Polar residues" evidence="1">
    <location>
        <begin position="375"/>
        <end position="393"/>
    </location>
</feature>
<keyword evidence="2" id="KW-0812">Transmembrane</keyword>
<comment type="caution">
    <text evidence="3">The sequence shown here is derived from an EMBL/GenBank/DDBJ whole genome shotgun (WGS) entry which is preliminary data.</text>
</comment>
<dbReference type="EMBL" id="MRZV01000878">
    <property type="protein sequence ID" value="PIK43069.1"/>
    <property type="molecule type" value="Genomic_DNA"/>
</dbReference>
<gene>
    <name evidence="3" type="ORF">BSL78_20075</name>
</gene>
<organism evidence="3 4">
    <name type="scientific">Stichopus japonicus</name>
    <name type="common">Sea cucumber</name>
    <dbReference type="NCBI Taxonomy" id="307972"/>
    <lineage>
        <taxon>Eukaryota</taxon>
        <taxon>Metazoa</taxon>
        <taxon>Echinodermata</taxon>
        <taxon>Eleutherozoa</taxon>
        <taxon>Echinozoa</taxon>
        <taxon>Holothuroidea</taxon>
        <taxon>Aspidochirotacea</taxon>
        <taxon>Aspidochirotida</taxon>
        <taxon>Stichopodidae</taxon>
        <taxon>Apostichopus</taxon>
    </lineage>
</organism>